<keyword evidence="1" id="KW-1133">Transmembrane helix</keyword>
<evidence type="ECO:0008006" key="4">
    <source>
        <dbReference type="Google" id="ProtNLM"/>
    </source>
</evidence>
<keyword evidence="1" id="KW-0812">Transmembrane</keyword>
<feature type="transmembrane region" description="Helical" evidence="1">
    <location>
        <begin position="228"/>
        <end position="247"/>
    </location>
</feature>
<organism evidence="2 3">
    <name type="scientific">Tetradesmus obliquus</name>
    <name type="common">Green alga</name>
    <name type="synonym">Acutodesmus obliquus</name>
    <dbReference type="NCBI Taxonomy" id="3088"/>
    <lineage>
        <taxon>Eukaryota</taxon>
        <taxon>Viridiplantae</taxon>
        <taxon>Chlorophyta</taxon>
        <taxon>core chlorophytes</taxon>
        <taxon>Chlorophyceae</taxon>
        <taxon>CS clade</taxon>
        <taxon>Sphaeropleales</taxon>
        <taxon>Scenedesmaceae</taxon>
        <taxon>Tetradesmus</taxon>
    </lineage>
</organism>
<protein>
    <recommendedName>
        <fullName evidence="4">Transmembrane protein</fullName>
    </recommendedName>
</protein>
<evidence type="ECO:0000313" key="2">
    <source>
        <dbReference type="EMBL" id="WIA13030.1"/>
    </source>
</evidence>
<dbReference type="EMBL" id="CP126211">
    <property type="protein sequence ID" value="WIA13030.1"/>
    <property type="molecule type" value="Genomic_DNA"/>
</dbReference>
<feature type="transmembrane region" description="Helical" evidence="1">
    <location>
        <begin position="77"/>
        <end position="97"/>
    </location>
</feature>
<feature type="transmembrane region" description="Helical" evidence="1">
    <location>
        <begin position="135"/>
        <end position="155"/>
    </location>
</feature>
<keyword evidence="1" id="KW-0472">Membrane</keyword>
<gene>
    <name evidence="2" type="ORF">OEZ85_006638</name>
</gene>
<evidence type="ECO:0000313" key="3">
    <source>
        <dbReference type="Proteomes" id="UP001244341"/>
    </source>
</evidence>
<accession>A0ABY8TVA1</accession>
<dbReference type="Proteomes" id="UP001244341">
    <property type="component" value="Chromosome 4b"/>
</dbReference>
<name>A0ABY8TVA1_TETOB</name>
<keyword evidence="3" id="KW-1185">Reference proteome</keyword>
<proteinExistence type="predicted"/>
<feature type="transmembrane region" description="Helical" evidence="1">
    <location>
        <begin position="109"/>
        <end position="129"/>
    </location>
</feature>
<sequence>MPGSSSASSSMQASSLQCDSLLAHNNLGDVDSASCCAAYCRRALSYREGAMSEPTSTLFNPDYTYHYDKISCMKGAYFAHVVFCYFVMLTGVGAFVSRVVPSFKWTHVWFGRGYIISMLWATATSLVIHNSGLPPATLISFVWVMGGMTIAWIIIKFHEARMQHLALAAVARSLAEAPAGPITSSDNSSSSSGTAGKAPLDLDARINEEKGRIAASKTFAQRFFSIKALHGMIMFTSWINIVGRIFASNQSGDFTCHTYPVYKPLDTPDIPDSASLDVASLTLLPTHNPDYAKLPWAKLGTAGWGAALSLGPMAGAALVGAAVSFFAARAARKSGRTTPEGLDAGSGKA</sequence>
<evidence type="ECO:0000256" key="1">
    <source>
        <dbReference type="SAM" id="Phobius"/>
    </source>
</evidence>
<feature type="transmembrane region" description="Helical" evidence="1">
    <location>
        <begin position="304"/>
        <end position="328"/>
    </location>
</feature>
<reference evidence="2 3" key="1">
    <citation type="submission" date="2023-05" db="EMBL/GenBank/DDBJ databases">
        <title>A 100% complete, gapless, phased diploid assembly of the Scenedesmus obliquus UTEX 3031 genome.</title>
        <authorList>
            <person name="Biondi T.C."/>
            <person name="Hanschen E.R."/>
            <person name="Kwon T."/>
            <person name="Eng W."/>
            <person name="Kruse C.P.S."/>
            <person name="Koehler S.I."/>
            <person name="Kunde Y."/>
            <person name="Gleasner C.D."/>
            <person name="You Mak K.T."/>
            <person name="Polle J."/>
            <person name="Hovde B.T."/>
            <person name="Starkenburg S.R."/>
        </authorList>
    </citation>
    <scope>NUCLEOTIDE SEQUENCE [LARGE SCALE GENOMIC DNA]</scope>
    <source>
        <strain evidence="2 3">DOE0152z</strain>
    </source>
</reference>